<evidence type="ECO:0000256" key="8">
    <source>
        <dbReference type="ARBA" id="ARBA00045670"/>
    </source>
</evidence>
<evidence type="ECO:0000256" key="2">
    <source>
        <dbReference type="ARBA" id="ARBA00009289"/>
    </source>
</evidence>
<evidence type="ECO:0000256" key="4">
    <source>
        <dbReference type="ARBA" id="ARBA00022824"/>
    </source>
</evidence>
<evidence type="ECO:0000256" key="7">
    <source>
        <dbReference type="ARBA" id="ARBA00023136"/>
    </source>
</evidence>
<dbReference type="GO" id="GO:0045047">
    <property type="term" value="P:protein targeting to ER"/>
    <property type="evidence" value="ECO:0007669"/>
    <property type="project" value="TreeGrafter"/>
</dbReference>
<dbReference type="GO" id="GO:0005787">
    <property type="term" value="C:signal peptidase complex"/>
    <property type="evidence" value="ECO:0007669"/>
    <property type="project" value="UniProtKB-UniRule"/>
</dbReference>
<dbReference type="STRING" id="1314674.A0A0D7BRV9"/>
<sequence>MHNLLSRVNNISAFLSSCMMCLMGAVALSSLLYTADPKGTLTIKSASIKENEIRYYHRKQEMGFVGFKIDADLTPLFHWNTKQLFVWLEAEYTGSDGVTNEVAVWDRIVRRKEDAYLKVNGRQQYPIKDMQKTFNGVPAFNFTLKYNLMPHVGLLTYGEAARADGIPYNSTSRHI</sequence>
<dbReference type="PIRSF" id="PIRSF016089">
    <property type="entry name" value="SPC22"/>
    <property type="match status" value="1"/>
</dbReference>
<keyword evidence="5" id="KW-0735">Signal-anchor</keyword>
<protein>
    <recommendedName>
        <fullName evidence="9">Signal peptidase subunit 3</fullName>
    </recommendedName>
</protein>
<comment type="function">
    <text evidence="8">Essential component of the signal peptidase complex (SPC) which catalyzes the cleavage of N-terminal signal sequences from nascent proteins as they are translocated into the lumen of the endoplasmic reticulum. Essential for the SPC catalytic activity, possibly by stabilizing and positioning the active center of the complex close to the lumenal surface. Essential for viability.</text>
</comment>
<name>A0A0D7BRV9_9AGAR</name>
<evidence type="ECO:0000256" key="1">
    <source>
        <dbReference type="ARBA" id="ARBA00004648"/>
    </source>
</evidence>
<evidence type="ECO:0000313" key="12">
    <source>
        <dbReference type="Proteomes" id="UP000054007"/>
    </source>
</evidence>
<evidence type="ECO:0000256" key="9">
    <source>
        <dbReference type="PIRNR" id="PIRNR016089"/>
    </source>
</evidence>
<dbReference type="Proteomes" id="UP000054007">
    <property type="component" value="Unassembled WGS sequence"/>
</dbReference>
<dbReference type="InterPro" id="IPR007653">
    <property type="entry name" value="SPC3"/>
</dbReference>
<dbReference type="OrthoDB" id="10261524at2759"/>
<evidence type="ECO:0000313" key="11">
    <source>
        <dbReference type="EMBL" id="KIY73258.1"/>
    </source>
</evidence>
<evidence type="ECO:0000256" key="5">
    <source>
        <dbReference type="ARBA" id="ARBA00022968"/>
    </source>
</evidence>
<evidence type="ECO:0000256" key="10">
    <source>
        <dbReference type="SAM" id="Phobius"/>
    </source>
</evidence>
<keyword evidence="7 9" id="KW-0472">Membrane</keyword>
<keyword evidence="6 10" id="KW-1133">Transmembrane helix</keyword>
<gene>
    <name evidence="11" type="ORF">CYLTODRAFT_387318</name>
</gene>
<proteinExistence type="inferred from homology"/>
<reference evidence="11 12" key="1">
    <citation type="journal article" date="2015" name="Fungal Genet. Biol.">
        <title>Evolution of novel wood decay mechanisms in Agaricales revealed by the genome sequences of Fistulina hepatica and Cylindrobasidium torrendii.</title>
        <authorList>
            <person name="Floudas D."/>
            <person name="Held B.W."/>
            <person name="Riley R."/>
            <person name="Nagy L.G."/>
            <person name="Koehler G."/>
            <person name="Ransdell A.S."/>
            <person name="Younus H."/>
            <person name="Chow J."/>
            <person name="Chiniquy J."/>
            <person name="Lipzen A."/>
            <person name="Tritt A."/>
            <person name="Sun H."/>
            <person name="Haridas S."/>
            <person name="LaButti K."/>
            <person name="Ohm R.A."/>
            <person name="Kues U."/>
            <person name="Blanchette R.A."/>
            <person name="Grigoriev I.V."/>
            <person name="Minto R.E."/>
            <person name="Hibbett D.S."/>
        </authorList>
    </citation>
    <scope>NUCLEOTIDE SEQUENCE [LARGE SCALE GENOMIC DNA]</scope>
    <source>
        <strain evidence="11 12">FP15055 ss-10</strain>
    </source>
</reference>
<keyword evidence="12" id="KW-1185">Reference proteome</keyword>
<comment type="subcellular location">
    <subcellularLocation>
        <location evidence="1">Endoplasmic reticulum membrane</location>
        <topology evidence="1">Single-pass type II membrane protein</topology>
    </subcellularLocation>
</comment>
<organism evidence="11 12">
    <name type="scientific">Cylindrobasidium torrendii FP15055 ss-10</name>
    <dbReference type="NCBI Taxonomy" id="1314674"/>
    <lineage>
        <taxon>Eukaryota</taxon>
        <taxon>Fungi</taxon>
        <taxon>Dikarya</taxon>
        <taxon>Basidiomycota</taxon>
        <taxon>Agaricomycotina</taxon>
        <taxon>Agaricomycetes</taxon>
        <taxon>Agaricomycetidae</taxon>
        <taxon>Agaricales</taxon>
        <taxon>Marasmiineae</taxon>
        <taxon>Physalacriaceae</taxon>
        <taxon>Cylindrobasidium</taxon>
    </lineage>
</organism>
<keyword evidence="4 9" id="KW-0256">Endoplasmic reticulum</keyword>
<dbReference type="EMBL" id="KN880437">
    <property type="protein sequence ID" value="KIY73258.1"/>
    <property type="molecule type" value="Genomic_DNA"/>
</dbReference>
<comment type="similarity">
    <text evidence="2 9">Belongs to the SPCS3 family.</text>
</comment>
<keyword evidence="3 10" id="KW-0812">Transmembrane</keyword>
<dbReference type="AlphaFoldDB" id="A0A0D7BRV9"/>
<dbReference type="PROSITE" id="PS51257">
    <property type="entry name" value="PROKAR_LIPOPROTEIN"/>
    <property type="match status" value="1"/>
</dbReference>
<evidence type="ECO:0000256" key="3">
    <source>
        <dbReference type="ARBA" id="ARBA00022692"/>
    </source>
</evidence>
<evidence type="ECO:0000256" key="6">
    <source>
        <dbReference type="ARBA" id="ARBA00022989"/>
    </source>
</evidence>
<dbReference type="PANTHER" id="PTHR12804:SF0">
    <property type="entry name" value="SIGNAL PEPTIDASE COMPLEX SUBUNIT 3"/>
    <property type="match status" value="1"/>
</dbReference>
<accession>A0A0D7BRV9</accession>
<feature type="transmembrane region" description="Helical" evidence="10">
    <location>
        <begin position="12"/>
        <end position="35"/>
    </location>
</feature>
<dbReference type="GO" id="GO:0006465">
    <property type="term" value="P:signal peptide processing"/>
    <property type="evidence" value="ECO:0007669"/>
    <property type="project" value="UniProtKB-UniRule"/>
</dbReference>
<dbReference type="Pfam" id="PF04573">
    <property type="entry name" value="SPC22"/>
    <property type="match status" value="1"/>
</dbReference>
<dbReference type="PANTHER" id="PTHR12804">
    <property type="entry name" value="MICROSOMAL SIGNAL PEPTIDASE 23 KD SUBUNIT SPC22/23"/>
    <property type="match status" value="1"/>
</dbReference>